<comment type="caution">
    <text evidence="2">The sequence shown here is derived from an EMBL/GenBank/DDBJ whole genome shotgun (WGS) entry which is preliminary data.</text>
</comment>
<dbReference type="HOGENOM" id="CLU_1143205_0_0_1"/>
<dbReference type="Proteomes" id="UP000011668">
    <property type="component" value="Unassembled WGS sequence"/>
</dbReference>
<feature type="compositionally biased region" description="Acidic residues" evidence="1">
    <location>
        <begin position="223"/>
        <end position="232"/>
    </location>
</feature>
<dbReference type="EMBL" id="AFRT01004425">
    <property type="protein sequence ID" value="ELU36062.1"/>
    <property type="molecule type" value="Genomic_DNA"/>
</dbReference>
<gene>
    <name evidence="2" type="ORF">AG1IA_09908</name>
</gene>
<protein>
    <submittedName>
        <fullName evidence="2">Uncharacterized protein</fullName>
    </submittedName>
</protein>
<feature type="compositionally biased region" description="Gly residues" evidence="1">
    <location>
        <begin position="168"/>
        <end position="189"/>
    </location>
</feature>
<dbReference type="STRING" id="983506.L8WH54"/>
<sequence length="243" mass="25525">MGLLTEHIRKISLFHDFFVIHGVSNINVSLEWNVGYGWVEINDIGWAGSIGCGRGGGAKIRGDSLDKRRLPRPCHSNSNNRDGLFGSRRGTRCRAISMCHNAECNPLTCQNSPIVGACAFVPNCNHDAYGSWSPSTIIVMSDPNNSGGNTLGGGSGEPLPPEWAARSGGSGGGSRGGGAGRLGRIGDWGGTNTSRGGSSRGGFATLRDVASSAPPPPSRRPPEDDDEDEEDDEPRHGSAIRST</sequence>
<evidence type="ECO:0000313" key="2">
    <source>
        <dbReference type="EMBL" id="ELU36062.1"/>
    </source>
</evidence>
<accession>L8WH54</accession>
<dbReference type="AlphaFoldDB" id="L8WH54"/>
<name>L8WH54_THACA</name>
<keyword evidence="3" id="KW-1185">Reference proteome</keyword>
<evidence type="ECO:0000256" key="1">
    <source>
        <dbReference type="SAM" id="MobiDB-lite"/>
    </source>
</evidence>
<feature type="region of interest" description="Disordered" evidence="1">
    <location>
        <begin position="140"/>
        <end position="243"/>
    </location>
</feature>
<organism evidence="2 3">
    <name type="scientific">Thanatephorus cucumeris (strain AG1-IA)</name>
    <name type="common">Rice sheath blight fungus</name>
    <name type="synonym">Rhizoctonia solani</name>
    <dbReference type="NCBI Taxonomy" id="983506"/>
    <lineage>
        <taxon>Eukaryota</taxon>
        <taxon>Fungi</taxon>
        <taxon>Dikarya</taxon>
        <taxon>Basidiomycota</taxon>
        <taxon>Agaricomycotina</taxon>
        <taxon>Agaricomycetes</taxon>
        <taxon>Cantharellales</taxon>
        <taxon>Ceratobasidiaceae</taxon>
        <taxon>Rhizoctonia</taxon>
        <taxon>Rhizoctonia solani AG-1</taxon>
    </lineage>
</organism>
<reference evidence="2 3" key="1">
    <citation type="journal article" date="2013" name="Nat. Commun.">
        <title>The evolution and pathogenic mechanisms of the rice sheath blight pathogen.</title>
        <authorList>
            <person name="Zheng A."/>
            <person name="Lin R."/>
            <person name="Xu L."/>
            <person name="Qin P."/>
            <person name="Tang C."/>
            <person name="Ai P."/>
            <person name="Zhang D."/>
            <person name="Liu Y."/>
            <person name="Sun Z."/>
            <person name="Feng H."/>
            <person name="Wang Y."/>
            <person name="Chen Y."/>
            <person name="Liang X."/>
            <person name="Fu R."/>
            <person name="Li Q."/>
            <person name="Zhang J."/>
            <person name="Yu X."/>
            <person name="Xie Z."/>
            <person name="Ding L."/>
            <person name="Guan P."/>
            <person name="Tang J."/>
            <person name="Liang Y."/>
            <person name="Wang S."/>
            <person name="Deng Q."/>
            <person name="Li S."/>
            <person name="Zhu J."/>
            <person name="Wang L."/>
            <person name="Liu H."/>
            <person name="Li P."/>
        </authorList>
    </citation>
    <scope>NUCLEOTIDE SEQUENCE [LARGE SCALE GENOMIC DNA]</scope>
    <source>
        <strain evidence="3">AG-1 IA</strain>
    </source>
</reference>
<proteinExistence type="predicted"/>
<evidence type="ECO:0000313" key="3">
    <source>
        <dbReference type="Proteomes" id="UP000011668"/>
    </source>
</evidence>